<dbReference type="EMBL" id="GBRH01193120">
    <property type="protein sequence ID" value="JAE04776.1"/>
    <property type="molecule type" value="Transcribed_RNA"/>
</dbReference>
<organism evidence="1">
    <name type="scientific">Arundo donax</name>
    <name type="common">Giant reed</name>
    <name type="synonym">Donax arundinaceus</name>
    <dbReference type="NCBI Taxonomy" id="35708"/>
    <lineage>
        <taxon>Eukaryota</taxon>
        <taxon>Viridiplantae</taxon>
        <taxon>Streptophyta</taxon>
        <taxon>Embryophyta</taxon>
        <taxon>Tracheophyta</taxon>
        <taxon>Spermatophyta</taxon>
        <taxon>Magnoliopsida</taxon>
        <taxon>Liliopsida</taxon>
        <taxon>Poales</taxon>
        <taxon>Poaceae</taxon>
        <taxon>PACMAD clade</taxon>
        <taxon>Arundinoideae</taxon>
        <taxon>Arundineae</taxon>
        <taxon>Arundo</taxon>
    </lineage>
</organism>
<reference evidence="1" key="1">
    <citation type="submission" date="2014-09" db="EMBL/GenBank/DDBJ databases">
        <authorList>
            <person name="Magalhaes I.L.F."/>
            <person name="Oliveira U."/>
            <person name="Santos F.R."/>
            <person name="Vidigal T.H.D.A."/>
            <person name="Brescovit A.D."/>
            <person name="Santos A.J."/>
        </authorList>
    </citation>
    <scope>NUCLEOTIDE SEQUENCE</scope>
    <source>
        <tissue evidence="1">Shoot tissue taken approximately 20 cm above the soil surface</tissue>
    </source>
</reference>
<accession>A0A0A9F3Q6</accession>
<reference evidence="1" key="2">
    <citation type="journal article" date="2015" name="Data Brief">
        <title>Shoot transcriptome of the giant reed, Arundo donax.</title>
        <authorList>
            <person name="Barrero R.A."/>
            <person name="Guerrero F.D."/>
            <person name="Moolhuijzen P."/>
            <person name="Goolsby J.A."/>
            <person name="Tidwell J."/>
            <person name="Bellgard S.E."/>
            <person name="Bellgard M.I."/>
        </authorList>
    </citation>
    <scope>NUCLEOTIDE SEQUENCE</scope>
    <source>
        <tissue evidence="1">Shoot tissue taken approximately 20 cm above the soil surface</tissue>
    </source>
</reference>
<protein>
    <submittedName>
        <fullName evidence="1">Uncharacterized protein</fullName>
    </submittedName>
</protein>
<dbReference type="AlphaFoldDB" id="A0A0A9F3Q6"/>
<proteinExistence type="predicted"/>
<name>A0A0A9F3Q6_ARUDO</name>
<evidence type="ECO:0000313" key="1">
    <source>
        <dbReference type="EMBL" id="JAE04776.1"/>
    </source>
</evidence>
<sequence>MRMQKPIALYSVLQYESCTASWMGALH</sequence>